<dbReference type="Gene3D" id="2.60.40.4070">
    <property type="match status" value="1"/>
</dbReference>
<dbReference type="SUPFAM" id="SSF74853">
    <property type="entry name" value="Lamin A/C globular tail domain"/>
    <property type="match status" value="2"/>
</dbReference>
<dbReference type="Pfam" id="PF13205">
    <property type="entry name" value="Big_5"/>
    <property type="match status" value="1"/>
</dbReference>
<evidence type="ECO:0000259" key="3">
    <source>
        <dbReference type="PROSITE" id="PS51841"/>
    </source>
</evidence>
<evidence type="ECO:0000313" key="5">
    <source>
        <dbReference type="Proteomes" id="UP000295668"/>
    </source>
</evidence>
<dbReference type="InterPro" id="IPR032812">
    <property type="entry name" value="SbsA_Ig"/>
</dbReference>
<evidence type="ECO:0000256" key="1">
    <source>
        <dbReference type="ARBA" id="ARBA00022729"/>
    </source>
</evidence>
<dbReference type="InterPro" id="IPR014755">
    <property type="entry name" value="Cu-Rt/internalin_Ig-like"/>
</dbReference>
<evidence type="ECO:0000256" key="2">
    <source>
        <dbReference type="SAM" id="SignalP"/>
    </source>
</evidence>
<reference evidence="4 5" key="1">
    <citation type="submission" date="2019-02" db="EMBL/GenBank/DDBJ databases">
        <title>Pedobacter sp. nov., a novel speices isolated from soil of pinguins habitat in Antarcitica.</title>
        <authorList>
            <person name="He R.-H."/>
        </authorList>
    </citation>
    <scope>NUCLEOTIDE SEQUENCE [LARGE SCALE GENOMIC DNA]</scope>
    <source>
        <strain evidence="4 5">E01020</strain>
    </source>
</reference>
<keyword evidence="5" id="KW-1185">Reference proteome</keyword>
<dbReference type="InterPro" id="IPR036415">
    <property type="entry name" value="Lamin_tail_dom_sf"/>
</dbReference>
<accession>A0A4R5MHP3</accession>
<comment type="caution">
    <text evidence="4">The sequence shown here is derived from an EMBL/GenBank/DDBJ whole genome shotgun (WGS) entry which is preliminary data.</text>
</comment>
<evidence type="ECO:0000313" key="4">
    <source>
        <dbReference type="EMBL" id="TDG35070.1"/>
    </source>
</evidence>
<proteinExistence type="predicted"/>
<dbReference type="PROSITE" id="PS51841">
    <property type="entry name" value="LTD"/>
    <property type="match status" value="1"/>
</dbReference>
<gene>
    <name evidence="4" type="ORF">EZJ43_15195</name>
</gene>
<name>A0A4R5MHP3_9SPHI</name>
<dbReference type="InterPro" id="IPR001322">
    <property type="entry name" value="Lamin_tail_dom"/>
</dbReference>
<dbReference type="EMBL" id="SJCY01000013">
    <property type="protein sequence ID" value="TDG35070.1"/>
    <property type="molecule type" value="Genomic_DNA"/>
</dbReference>
<sequence length="868" mass="95608">MLKITLISLLLFSKIAFSQVTDHFSDGNFTQNPVWQGDVGYFIINAQKQLQSNGQQIASQNFALSTANEYALNAHWEFFVQLNFDPTTTNFVRIYLISDQADLKGNLNGYFIQIGETGSTDGYNLYRQKGTSITKIISGAQKSRLTANVLSAKISVNRDADGKWELFTDVAGGSNFISEGTVLDKTFISSSFMGVYCKYATASRYNQYIFDDFVVDELVADVTPPTLKSIAIFDAKTIDLNFSEPLDPTSALLISNYSLSNGYGNPVSVSATSTSNTYRLSFTNDLATSDYTITVNNVKDKKGNEILNDSKLSFFYIKSYSPKYGDLVINEIFANPTGSLSLPQKEFIEVWNTTDEYILTKDLKYSDQTSTYTFTTDTIKPKQFVVLCAKADTALFKTYGKTIGLSPWPSLNNDKDILTLKNANGEVVDRVAYYDTWYKDAVKKSGGFSLELIDPKNVCTGIQNWIGSNDASGGTPGKINSVYRDQLSAEIPKIFNVLIIDSVTIQVNFSKPVDSLSASLPSNYLINNGVGEAKSAVVSSPLFVSVLLKFAEVTKGIQNTLTVKNVTDCAGNLIDPLNNTATLFMAKKPLKNEILISEVLFNPKGNGVDFVEIFNNSDHELDLKDLQLANADVSGNPASVKDISANSLYILPGSYWVLSTNSSNVKANYYVENPNNFVPLTSFPSFNNDKGSAIILTNNQILDRFNYTEKMHNVLLQNPDGVSLERVSFTKGSNEIGNFKSAASSVGFATPTYKNSQQLIGNETYVKLVSKTFSPDGDGFEDLLYLDYKLEENSNLATVNIFTDRGKLVKKLLKNQTIATSGQLIWDGLNDAGGRCSVGIYVLVFESFDLNGNINKFKNTFVLATKLN</sequence>
<dbReference type="AlphaFoldDB" id="A0A4R5MHP3"/>
<feature type="domain" description="LTD" evidence="3">
    <location>
        <begin position="313"/>
        <end position="435"/>
    </location>
</feature>
<dbReference type="OrthoDB" id="9758406at2"/>
<dbReference type="Pfam" id="PF00932">
    <property type="entry name" value="LTD"/>
    <property type="match status" value="2"/>
</dbReference>
<keyword evidence="1 2" id="KW-0732">Signal</keyword>
<feature type="signal peptide" evidence="2">
    <location>
        <begin position="1"/>
        <end position="18"/>
    </location>
</feature>
<organism evidence="4 5">
    <name type="scientific">Pedobacter changchengzhani</name>
    <dbReference type="NCBI Taxonomy" id="2529274"/>
    <lineage>
        <taxon>Bacteria</taxon>
        <taxon>Pseudomonadati</taxon>
        <taxon>Bacteroidota</taxon>
        <taxon>Sphingobacteriia</taxon>
        <taxon>Sphingobacteriales</taxon>
        <taxon>Sphingobacteriaceae</taxon>
        <taxon>Pedobacter</taxon>
    </lineage>
</organism>
<dbReference type="RefSeq" id="WP_133263568.1">
    <property type="nucleotide sequence ID" value="NZ_SJCY01000013.1"/>
</dbReference>
<protein>
    <recommendedName>
        <fullName evidence="3">LTD domain-containing protein</fullName>
    </recommendedName>
</protein>
<dbReference type="Gene3D" id="2.60.40.1220">
    <property type="match status" value="2"/>
</dbReference>
<feature type="chain" id="PRO_5020864555" description="LTD domain-containing protein" evidence="2">
    <location>
        <begin position="19"/>
        <end position="868"/>
    </location>
</feature>
<dbReference type="Proteomes" id="UP000295668">
    <property type="component" value="Unassembled WGS sequence"/>
</dbReference>